<dbReference type="SUPFAM" id="SSF51735">
    <property type="entry name" value="NAD(P)-binding Rossmann-fold domains"/>
    <property type="match status" value="1"/>
</dbReference>
<dbReference type="GO" id="GO:0016491">
    <property type="term" value="F:oxidoreductase activity"/>
    <property type="evidence" value="ECO:0007669"/>
    <property type="project" value="UniProtKB-KW"/>
</dbReference>
<proteinExistence type="inferred from homology"/>
<dbReference type="STRING" id="1210089.GCA_001613165_05644"/>
<sequence length="289" mass="30324">MNGQGVRAGTDGRKAGVIRGGGAYAARMDGPAIFITGAAAGIGRAIALLFAARGYRVGAFDVDEPGLDRLAADITAAGGTAHTGTLDVTEIEQWRARLAEFHSAAGRLDILVNNAGILRAGPFQDIDPAAHHRIVEVNLGGVIAGTHAAFEYLRDTPGAQVVNLCSASAIYGQAELASYGASKAAVRNLTEALDLEWRRHDIRVLAVWPLFVATAMLTGVDTGSTRSLGVRLTVDDVAAGVWDATRPRRGPLRRVHYSIGTQAKLLAAAGKYGPNWAVRLANRVITRAG</sequence>
<dbReference type="PRINTS" id="PR00080">
    <property type="entry name" value="SDRFAMILY"/>
</dbReference>
<dbReference type="InterPro" id="IPR002347">
    <property type="entry name" value="SDR_fam"/>
</dbReference>
<dbReference type="NCBIfam" id="NF006123">
    <property type="entry name" value="PRK08267.1"/>
    <property type="match status" value="1"/>
</dbReference>
<keyword evidence="6" id="KW-1185">Reference proteome</keyword>
<evidence type="ECO:0000256" key="1">
    <source>
        <dbReference type="ARBA" id="ARBA00006484"/>
    </source>
</evidence>
<protein>
    <submittedName>
        <fullName evidence="5">Short-subunit dehydrogenase</fullName>
    </submittedName>
</protein>
<dbReference type="InterPro" id="IPR036291">
    <property type="entry name" value="NAD(P)-bd_dom_sf"/>
</dbReference>
<evidence type="ECO:0000256" key="2">
    <source>
        <dbReference type="ARBA" id="ARBA00023002"/>
    </source>
</evidence>
<reference evidence="5 6" key="1">
    <citation type="submission" date="2018-07" db="EMBL/GenBank/DDBJ databases">
        <title>Genomic Encyclopedia of Type Strains, Phase IV (KMG-IV): sequencing the most valuable type-strain genomes for metagenomic binning, comparative biology and taxonomic classification.</title>
        <authorList>
            <person name="Goeker M."/>
        </authorList>
    </citation>
    <scope>NUCLEOTIDE SEQUENCE [LARGE SCALE GENOMIC DNA]</scope>
    <source>
        <strain evidence="5 6">DSM 44952</strain>
    </source>
</reference>
<evidence type="ECO:0000259" key="4">
    <source>
        <dbReference type="SMART" id="SM00822"/>
    </source>
</evidence>
<evidence type="ECO:0000313" key="5">
    <source>
        <dbReference type="EMBL" id="RDI46786.1"/>
    </source>
</evidence>
<dbReference type="PRINTS" id="PR00081">
    <property type="entry name" value="GDHRDH"/>
</dbReference>
<dbReference type="Pfam" id="PF00106">
    <property type="entry name" value="adh_short"/>
    <property type="match status" value="1"/>
</dbReference>
<dbReference type="Proteomes" id="UP000255355">
    <property type="component" value="Unassembled WGS sequence"/>
</dbReference>
<dbReference type="InterPro" id="IPR057326">
    <property type="entry name" value="KR_dom"/>
</dbReference>
<dbReference type="SMART" id="SM00822">
    <property type="entry name" value="PKS_KR"/>
    <property type="match status" value="1"/>
</dbReference>
<dbReference type="Gene3D" id="3.40.50.720">
    <property type="entry name" value="NAD(P)-binding Rossmann-like Domain"/>
    <property type="match status" value="1"/>
</dbReference>
<evidence type="ECO:0000313" key="6">
    <source>
        <dbReference type="Proteomes" id="UP000255355"/>
    </source>
</evidence>
<evidence type="ECO:0000256" key="3">
    <source>
        <dbReference type="RuleBase" id="RU000363"/>
    </source>
</evidence>
<dbReference type="EMBL" id="QQAZ01000010">
    <property type="protein sequence ID" value="RDI46786.1"/>
    <property type="molecule type" value="Genomic_DNA"/>
</dbReference>
<dbReference type="AlphaFoldDB" id="A0A370GU78"/>
<gene>
    <name evidence="5" type="ORF">DFR68_110192</name>
</gene>
<comment type="similarity">
    <text evidence="1 3">Belongs to the short-chain dehydrogenases/reductases (SDR) family.</text>
</comment>
<dbReference type="PANTHER" id="PTHR43669">
    <property type="entry name" value="5-KETO-D-GLUCONATE 5-REDUCTASE"/>
    <property type="match status" value="1"/>
</dbReference>
<name>A0A370GU78_9NOCA</name>
<feature type="domain" description="Ketoreductase" evidence="4">
    <location>
        <begin position="31"/>
        <end position="233"/>
    </location>
</feature>
<accession>A0A370GU78</accession>
<organism evidence="5 6">
    <name type="scientific">Nocardia mexicana</name>
    <dbReference type="NCBI Taxonomy" id="279262"/>
    <lineage>
        <taxon>Bacteria</taxon>
        <taxon>Bacillati</taxon>
        <taxon>Actinomycetota</taxon>
        <taxon>Actinomycetes</taxon>
        <taxon>Mycobacteriales</taxon>
        <taxon>Nocardiaceae</taxon>
        <taxon>Nocardia</taxon>
    </lineage>
</organism>
<dbReference type="PANTHER" id="PTHR43669:SF3">
    <property type="entry name" value="ALCOHOL DEHYDROGENASE, PUTATIVE (AFU_ORTHOLOGUE AFUA_3G03445)-RELATED"/>
    <property type="match status" value="1"/>
</dbReference>
<keyword evidence="2" id="KW-0560">Oxidoreductase</keyword>
<comment type="caution">
    <text evidence="5">The sequence shown here is derived from an EMBL/GenBank/DDBJ whole genome shotgun (WGS) entry which is preliminary data.</text>
</comment>